<dbReference type="Pfam" id="PF10080">
    <property type="entry name" value="FtrD-like"/>
    <property type="match status" value="1"/>
</dbReference>
<sequence length="194" mass="21421">MSKKIPNKKEQFTQPSKSKSPLIVGALGVVLVAAMLFMFFGSNDGQEEGNYFGDSVASSRSYIGEFISMTQVEPIIEDGKIKIALEEIDQNNIVSFEVENNENQLVPLMAYITPSGRLFAGSSMCEPCRGRTFSLAGETLVCDACRTTYDIEDHEFLSGSKACGSYPPVYMNPQIEDGMVMIDLEDVLTWRSRA</sequence>
<feature type="domain" description="Membrane iron-sulfur containing protein FtrD-like" evidence="2">
    <location>
        <begin position="89"/>
        <end position="191"/>
    </location>
</feature>
<feature type="transmembrane region" description="Helical" evidence="1">
    <location>
        <begin position="21"/>
        <end position="40"/>
    </location>
</feature>
<gene>
    <name evidence="3" type="ORF">SAMN05660297_01111</name>
</gene>
<dbReference type="EMBL" id="FOHU01000003">
    <property type="protein sequence ID" value="SES98892.1"/>
    <property type="molecule type" value="Genomic_DNA"/>
</dbReference>
<evidence type="ECO:0000313" key="4">
    <source>
        <dbReference type="Proteomes" id="UP000199568"/>
    </source>
</evidence>
<keyword evidence="1" id="KW-0472">Membrane</keyword>
<dbReference type="AlphaFoldDB" id="A0A1I0AYL7"/>
<evidence type="ECO:0000259" key="2">
    <source>
        <dbReference type="Pfam" id="PF10080"/>
    </source>
</evidence>
<evidence type="ECO:0000256" key="1">
    <source>
        <dbReference type="SAM" id="Phobius"/>
    </source>
</evidence>
<keyword evidence="4" id="KW-1185">Reference proteome</keyword>
<evidence type="ECO:0000313" key="3">
    <source>
        <dbReference type="EMBL" id="SES98892.1"/>
    </source>
</evidence>
<accession>A0A1I0AYL7</accession>
<reference evidence="3 4" key="1">
    <citation type="submission" date="2016-10" db="EMBL/GenBank/DDBJ databases">
        <authorList>
            <person name="de Groot N.N."/>
        </authorList>
    </citation>
    <scope>NUCLEOTIDE SEQUENCE [LARGE SCALE GENOMIC DNA]</scope>
    <source>
        <strain evidence="3 4">DSM 18979</strain>
    </source>
</reference>
<keyword evidence="1" id="KW-1133">Transmembrane helix</keyword>
<keyword evidence="1" id="KW-0812">Transmembrane</keyword>
<dbReference type="RefSeq" id="WP_090440518.1">
    <property type="nucleotide sequence ID" value="NZ_FOHU01000003.1"/>
</dbReference>
<dbReference type="Proteomes" id="UP000199568">
    <property type="component" value="Unassembled WGS sequence"/>
</dbReference>
<dbReference type="STRING" id="426128.SAMN05660297_01111"/>
<name>A0A1I0AYL7_9FIRM</name>
<dbReference type="InterPro" id="IPR018758">
    <property type="entry name" value="FtrD-like"/>
</dbReference>
<proteinExistence type="predicted"/>
<protein>
    <submittedName>
        <fullName evidence="3">Predicted membrane protein</fullName>
    </submittedName>
</protein>
<dbReference type="OrthoDB" id="1952410at2"/>
<organism evidence="3 4">
    <name type="scientific">Natronincola peptidivorans</name>
    <dbReference type="NCBI Taxonomy" id="426128"/>
    <lineage>
        <taxon>Bacteria</taxon>
        <taxon>Bacillati</taxon>
        <taxon>Bacillota</taxon>
        <taxon>Clostridia</taxon>
        <taxon>Peptostreptococcales</taxon>
        <taxon>Natronincolaceae</taxon>
        <taxon>Natronincola</taxon>
    </lineage>
</organism>